<gene>
    <name evidence="3" type="ORF">CTEN210_10506</name>
</gene>
<dbReference type="SUPFAM" id="SSF101447">
    <property type="entry name" value="Formin homology 2 domain (FH2 domain)"/>
    <property type="match status" value="1"/>
</dbReference>
<dbReference type="EMBL" id="BLLK01000047">
    <property type="protein sequence ID" value="GFH54030.1"/>
    <property type="molecule type" value="Genomic_DNA"/>
</dbReference>
<proteinExistence type="predicted"/>
<evidence type="ECO:0000313" key="4">
    <source>
        <dbReference type="Proteomes" id="UP001054902"/>
    </source>
</evidence>
<feature type="region of interest" description="Disordered" evidence="2">
    <location>
        <begin position="854"/>
        <end position="915"/>
    </location>
</feature>
<reference evidence="3 4" key="1">
    <citation type="journal article" date="2021" name="Sci. Rep.">
        <title>The genome of the diatom Chaetoceros tenuissimus carries an ancient integrated fragment of an extant virus.</title>
        <authorList>
            <person name="Hongo Y."/>
            <person name="Kimura K."/>
            <person name="Takaki Y."/>
            <person name="Yoshida Y."/>
            <person name="Baba S."/>
            <person name="Kobayashi G."/>
            <person name="Nagasaki K."/>
            <person name="Hano T."/>
            <person name="Tomaru Y."/>
        </authorList>
    </citation>
    <scope>NUCLEOTIDE SEQUENCE [LARGE SCALE GENOMIC DNA]</scope>
    <source>
        <strain evidence="3 4">NIES-3715</strain>
    </source>
</reference>
<dbReference type="Proteomes" id="UP001054902">
    <property type="component" value="Unassembled WGS sequence"/>
</dbReference>
<feature type="coiled-coil region" evidence="1">
    <location>
        <begin position="817"/>
        <end position="851"/>
    </location>
</feature>
<comment type="caution">
    <text evidence="3">The sequence shown here is derived from an EMBL/GenBank/DDBJ whole genome shotgun (WGS) entry which is preliminary data.</text>
</comment>
<feature type="compositionally biased region" description="Pro residues" evidence="2">
    <location>
        <begin position="7"/>
        <end position="24"/>
    </location>
</feature>
<protein>
    <submittedName>
        <fullName evidence="3">Uncharacterized protein</fullName>
    </submittedName>
</protein>
<evidence type="ECO:0000313" key="3">
    <source>
        <dbReference type="EMBL" id="GFH54030.1"/>
    </source>
</evidence>
<feature type="compositionally biased region" description="Basic residues" evidence="2">
    <location>
        <begin position="896"/>
        <end position="906"/>
    </location>
</feature>
<feature type="coiled-coil region" evidence="1">
    <location>
        <begin position="475"/>
        <end position="666"/>
    </location>
</feature>
<accession>A0AAD3CZT2</accession>
<evidence type="ECO:0000256" key="1">
    <source>
        <dbReference type="SAM" id="Coils"/>
    </source>
</evidence>
<sequence>MVATAKIPPPPPPIRVAPPPPPPQNATQKYLIEPNNKLSKLGIQFQPIANNVGARIQVIEDYGHTIRWKKTYNMQIGDNLYKIDGKLVKNMEFQKVMELVQSCSSLMFEKEKIQKKLTAPPVIDNKGKSSLSPMKLDSKVTSKIHSIFSPENKQQLNTSLNGDYTLEYMREVQIDTKPCPELVSIPEGYIDSSASDSSLGMMSQRDADMNHGEQQDLNSTFSYSVTTVHEELECPMSPFGTNIQVESAKMQRYPDVRVQELKEKYQMTYLSPESEVLSKPRASRLMEQTVGDTSHDLPMQQLGRHDPSMESCSVSTVQFTSPTFKNQNQKSNTNTPLTNNSAQSAFSYKDIPVFMLNYKYVSECESKTEIKNIITALRSSTEFPSLLKMAENRLATLNTKSMKKRSSKKKQALEVCYEEDIAENDSQEGIQLENGIPSHIHVNLQEESALFGDDLVTTQVVEEEEEENDDMVEDMNDIVMAHAELQDQMESLVQERDAMQESLTSQVQTLQELLDNVNAEMQKQSDHSLNKIDSLEKAKADAEKEIASLRDTYLKSSEEVQQIRDSLKEKEQEIGDLAAKLFKEKETNRLNMEKSELIRERLSAQVQSLTNQLRVQEKKTQVTRTMVELQVRAEYDGKIRRNFEMIAELEQKLSDARDDAQVLYKENHFMATEFAKVGMRFESPQQFTELLKEFVSAEVCANALAKALTESESELSLILKENASLKTKLDELESENTTLRKENAKLSVKIEEMDRELTDMQIELDSHKARQKNYNKLIKKCKTATELYKAKVKKFQEDLANSDMVPIDVYKKAVDSSEQFRKSLKQKEEKIEQLTNRIHSLENIIKEKCIQKDHEEDEVTPKSEPPAQKVVQPRRMGRKAALLEKMKRNAQSAPKSGKKSTPKTKRSALGDHNANIEHARIPSLALASVCSM</sequence>
<feature type="region of interest" description="Disordered" evidence="2">
    <location>
        <begin position="1"/>
        <end position="25"/>
    </location>
</feature>
<dbReference type="AlphaFoldDB" id="A0AAD3CZT2"/>
<name>A0AAD3CZT2_9STRA</name>
<keyword evidence="1" id="KW-0175">Coiled coil</keyword>
<organism evidence="3 4">
    <name type="scientific">Chaetoceros tenuissimus</name>
    <dbReference type="NCBI Taxonomy" id="426638"/>
    <lineage>
        <taxon>Eukaryota</taxon>
        <taxon>Sar</taxon>
        <taxon>Stramenopiles</taxon>
        <taxon>Ochrophyta</taxon>
        <taxon>Bacillariophyta</taxon>
        <taxon>Coscinodiscophyceae</taxon>
        <taxon>Chaetocerotophycidae</taxon>
        <taxon>Chaetocerotales</taxon>
        <taxon>Chaetocerotaceae</taxon>
        <taxon>Chaetoceros</taxon>
    </lineage>
</organism>
<evidence type="ECO:0000256" key="2">
    <source>
        <dbReference type="SAM" id="MobiDB-lite"/>
    </source>
</evidence>
<keyword evidence="4" id="KW-1185">Reference proteome</keyword>
<feature type="coiled-coil region" evidence="1">
    <location>
        <begin position="715"/>
        <end position="770"/>
    </location>
</feature>